<sequence length="153" mass="17539">MPRHTTTRDIEMDLGQSSQALLHGVIDNTTISSNATTFYKFFKLGSISSSIPLLGYIAAYYRIPFHVWVQLIYAYSVRLFLIWTLLSLVSLFQKLLPKTSAFLIRLYAPTFWPSLIIFSFAYFPKLTIIFFILCFVTGVLAMYAATMEADDDY</sequence>
<feature type="transmembrane region" description="Helical" evidence="1">
    <location>
        <begin position="41"/>
        <end position="61"/>
    </location>
</feature>
<evidence type="ECO:0000256" key="1">
    <source>
        <dbReference type="SAM" id="Phobius"/>
    </source>
</evidence>
<accession>A0AAN7UG37</accession>
<name>A0AAN7UG37_9PEZI</name>
<evidence type="ECO:0000313" key="2">
    <source>
        <dbReference type="EMBL" id="KAK5628393.1"/>
    </source>
</evidence>
<organism evidence="2 3">
    <name type="scientific">Xylaria bambusicola</name>
    <dbReference type="NCBI Taxonomy" id="326684"/>
    <lineage>
        <taxon>Eukaryota</taxon>
        <taxon>Fungi</taxon>
        <taxon>Dikarya</taxon>
        <taxon>Ascomycota</taxon>
        <taxon>Pezizomycotina</taxon>
        <taxon>Sordariomycetes</taxon>
        <taxon>Xylariomycetidae</taxon>
        <taxon>Xylariales</taxon>
        <taxon>Xylariaceae</taxon>
        <taxon>Xylaria</taxon>
    </lineage>
</organism>
<keyword evidence="1" id="KW-1133">Transmembrane helix</keyword>
<reference evidence="2 3" key="1">
    <citation type="submission" date="2023-10" db="EMBL/GenBank/DDBJ databases">
        <title>Draft genome sequence of Xylaria bambusicola isolate GMP-LS, the root and basal stem rot pathogen of sugarcane in Indonesia.</title>
        <authorList>
            <person name="Selvaraj P."/>
            <person name="Muralishankar V."/>
            <person name="Muruganantham S."/>
            <person name="Sp S."/>
            <person name="Haryani S."/>
            <person name="Lau K.J.X."/>
            <person name="Naqvi N.I."/>
        </authorList>
    </citation>
    <scope>NUCLEOTIDE SEQUENCE [LARGE SCALE GENOMIC DNA]</scope>
    <source>
        <strain evidence="2">GMP-LS</strain>
    </source>
</reference>
<feature type="transmembrane region" description="Helical" evidence="1">
    <location>
        <begin position="104"/>
        <end position="122"/>
    </location>
</feature>
<keyword evidence="1" id="KW-0472">Membrane</keyword>
<comment type="caution">
    <text evidence="2">The sequence shown here is derived from an EMBL/GenBank/DDBJ whole genome shotgun (WGS) entry which is preliminary data.</text>
</comment>
<proteinExistence type="predicted"/>
<dbReference type="AlphaFoldDB" id="A0AAN7UG37"/>
<feature type="transmembrane region" description="Helical" evidence="1">
    <location>
        <begin position="128"/>
        <end position="146"/>
    </location>
</feature>
<gene>
    <name evidence="2" type="ORF">RRF57_004108</name>
</gene>
<evidence type="ECO:0000313" key="3">
    <source>
        <dbReference type="Proteomes" id="UP001305414"/>
    </source>
</evidence>
<protein>
    <submittedName>
        <fullName evidence="2">Uncharacterized protein</fullName>
    </submittedName>
</protein>
<dbReference type="EMBL" id="JAWHQM010000008">
    <property type="protein sequence ID" value="KAK5628393.1"/>
    <property type="molecule type" value="Genomic_DNA"/>
</dbReference>
<dbReference type="Proteomes" id="UP001305414">
    <property type="component" value="Unassembled WGS sequence"/>
</dbReference>
<feature type="transmembrane region" description="Helical" evidence="1">
    <location>
        <begin position="67"/>
        <end position="92"/>
    </location>
</feature>
<keyword evidence="1" id="KW-0812">Transmembrane</keyword>
<keyword evidence="3" id="KW-1185">Reference proteome</keyword>